<accession>W1YCN1</accession>
<name>W1YCN1_9ZZZZ</name>
<dbReference type="InterPro" id="IPR015424">
    <property type="entry name" value="PyrdxlP-dep_Trfase"/>
</dbReference>
<dbReference type="AlphaFoldDB" id="W1YCN1"/>
<keyword evidence="3" id="KW-0032">Aminotransferase</keyword>
<dbReference type="InterPro" id="IPR015422">
    <property type="entry name" value="PyrdxlP-dep_Trfase_small"/>
</dbReference>
<organism evidence="3">
    <name type="scientific">human gut metagenome</name>
    <dbReference type="NCBI Taxonomy" id="408170"/>
    <lineage>
        <taxon>unclassified sequences</taxon>
        <taxon>metagenomes</taxon>
        <taxon>organismal metagenomes</taxon>
    </lineage>
</organism>
<dbReference type="SUPFAM" id="SSF53383">
    <property type="entry name" value="PLP-dependent transferases"/>
    <property type="match status" value="1"/>
</dbReference>
<dbReference type="EMBL" id="AZMM01005951">
    <property type="protein sequence ID" value="ETJ40146.1"/>
    <property type="molecule type" value="Genomic_DNA"/>
</dbReference>
<keyword evidence="3" id="KW-0808">Transferase</keyword>
<dbReference type="PANTHER" id="PTHR43525">
    <property type="entry name" value="PROTEIN MALY"/>
    <property type="match status" value="1"/>
</dbReference>
<dbReference type="GO" id="GO:0008483">
    <property type="term" value="F:transaminase activity"/>
    <property type="evidence" value="ECO:0007669"/>
    <property type="project" value="UniProtKB-KW"/>
</dbReference>
<dbReference type="PANTHER" id="PTHR43525:SF1">
    <property type="entry name" value="PROTEIN MALY"/>
    <property type="match status" value="1"/>
</dbReference>
<evidence type="ECO:0000313" key="3">
    <source>
        <dbReference type="EMBL" id="ETJ40146.1"/>
    </source>
</evidence>
<reference evidence="3" key="1">
    <citation type="submission" date="2013-12" db="EMBL/GenBank/DDBJ databases">
        <title>A Varibaculum cambriense genome reconstructed from a premature infant gut community with otherwise low bacterial novelty that shifts toward anaerobic metabolism during the third week of life.</title>
        <authorList>
            <person name="Brown C.T."/>
            <person name="Sharon I."/>
            <person name="Thomas B.C."/>
            <person name="Castelle C.J."/>
            <person name="Morowitz M.J."/>
            <person name="Banfield J.F."/>
        </authorList>
    </citation>
    <scope>NUCLEOTIDE SEQUENCE</scope>
</reference>
<comment type="caution">
    <text evidence="3">The sequence shown here is derived from an EMBL/GenBank/DDBJ whole genome shotgun (WGS) entry which is preliminary data.</text>
</comment>
<keyword evidence="2" id="KW-0663">Pyridoxal phosphate</keyword>
<dbReference type="Gene3D" id="3.90.1150.10">
    <property type="entry name" value="Aspartate Aminotransferase, domain 1"/>
    <property type="match status" value="1"/>
</dbReference>
<evidence type="ECO:0000256" key="1">
    <source>
        <dbReference type="ARBA" id="ARBA00001933"/>
    </source>
</evidence>
<gene>
    <name evidence="3" type="ORF">Q604_UNBC05951G0001</name>
</gene>
<sequence>YIQDNIQFTIDYVAKYMPKIRVYRPEGTYLMWLDCSQLPLSPKERDEWIINDAKLWLDTGSMFGVDGEDFERINVACPRKILEEGLEAWRRAYEAKDF</sequence>
<comment type="cofactor">
    <cofactor evidence="1">
        <name>pyridoxal 5'-phosphate</name>
        <dbReference type="ChEBI" id="CHEBI:597326"/>
    </cofactor>
</comment>
<proteinExistence type="predicted"/>
<evidence type="ECO:0000256" key="2">
    <source>
        <dbReference type="ARBA" id="ARBA00022898"/>
    </source>
</evidence>
<feature type="non-terminal residue" evidence="3">
    <location>
        <position position="1"/>
    </location>
</feature>
<protein>
    <submittedName>
        <fullName evidence="3">Aminotransferase class I and II</fullName>
    </submittedName>
</protein>
<feature type="non-terminal residue" evidence="3">
    <location>
        <position position="98"/>
    </location>
</feature>
<dbReference type="InterPro" id="IPR051798">
    <property type="entry name" value="Class-II_PLP-Dep_Aminotrans"/>
</dbReference>